<feature type="transmembrane region" description="Helical" evidence="6">
    <location>
        <begin position="38"/>
        <end position="56"/>
    </location>
</feature>
<keyword evidence="4 6" id="KW-1133">Transmembrane helix</keyword>
<accession>A0AA41YRH0</accession>
<keyword evidence="5 6" id="KW-0472">Membrane</keyword>
<evidence type="ECO:0000256" key="3">
    <source>
        <dbReference type="ARBA" id="ARBA00022692"/>
    </source>
</evidence>
<dbReference type="GO" id="GO:0016020">
    <property type="term" value="C:membrane"/>
    <property type="evidence" value="ECO:0007669"/>
    <property type="project" value="UniProtKB-SubCell"/>
</dbReference>
<dbReference type="RefSeq" id="WP_282583162.1">
    <property type="nucleotide sequence ID" value="NZ_JAMOIM010000001.1"/>
</dbReference>
<evidence type="ECO:0000256" key="1">
    <source>
        <dbReference type="ARBA" id="ARBA00004141"/>
    </source>
</evidence>
<feature type="transmembrane region" description="Helical" evidence="6">
    <location>
        <begin position="121"/>
        <end position="137"/>
    </location>
</feature>
<proteinExistence type="inferred from homology"/>
<comment type="similarity">
    <text evidence="2">Belongs to the EamA transporter family.</text>
</comment>
<keyword evidence="3 6" id="KW-0812">Transmembrane</keyword>
<dbReference type="PANTHER" id="PTHR32322">
    <property type="entry name" value="INNER MEMBRANE TRANSPORTER"/>
    <property type="match status" value="1"/>
</dbReference>
<gene>
    <name evidence="7" type="ORF">M8523_02140</name>
</gene>
<reference evidence="7" key="1">
    <citation type="submission" date="2022-05" db="EMBL/GenBank/DDBJ databases">
        <authorList>
            <person name="Pankratov T."/>
        </authorList>
    </citation>
    <scope>NUCLEOTIDE SEQUENCE</scope>
    <source>
        <strain evidence="7">BP6-180914</strain>
    </source>
</reference>
<feature type="transmembrane region" description="Helical" evidence="6">
    <location>
        <begin position="92"/>
        <end position="109"/>
    </location>
</feature>
<dbReference type="EMBL" id="JAMOIM010000001">
    <property type="protein sequence ID" value="MCW6506819.1"/>
    <property type="molecule type" value="Genomic_DNA"/>
</dbReference>
<feature type="transmembrane region" description="Helical" evidence="6">
    <location>
        <begin position="223"/>
        <end position="243"/>
    </location>
</feature>
<dbReference type="InterPro" id="IPR037185">
    <property type="entry name" value="EmrE-like"/>
</dbReference>
<evidence type="ECO:0000256" key="5">
    <source>
        <dbReference type="ARBA" id="ARBA00023136"/>
    </source>
</evidence>
<comment type="subcellular location">
    <subcellularLocation>
        <location evidence="1">Membrane</location>
        <topology evidence="1">Multi-pass membrane protein</topology>
    </subcellularLocation>
</comment>
<sequence length="321" mass="34028">MLIGILAGLATCALWGLTFVAPRAVAPFSTWDLLVVRYGLFGITSLLLMLHPRLRLPRMPLAQAARGLLFGGVSAVGYFVSVAYAVKLAGAAIPPLIVGIAPVLLAILANRRDASLPWGRLAWPLGFILAGLLIVNIDGIGQAPPGQGLALLLGIVFSGLALAAWAGFGWVNARVMQGPNPPDGLHWTGLQGLGAGLGALLLIPAVSVEHFEIASPAARLSFLFWVLLMGLVGSWIATWLWVVASRRLPLALLSQLIVGETVFGLTYGFIFEHRWPTAPEWIGSLLQLLGVVVAIALFTRTKRSTVPLVPAPQCALEIPQS</sequence>
<feature type="transmembrane region" description="Helical" evidence="6">
    <location>
        <begin position="185"/>
        <end position="203"/>
    </location>
</feature>
<name>A0AA41YRH0_9HYPH</name>
<dbReference type="AlphaFoldDB" id="A0AA41YRH0"/>
<keyword evidence="8" id="KW-1185">Reference proteome</keyword>
<evidence type="ECO:0000256" key="6">
    <source>
        <dbReference type="SAM" id="Phobius"/>
    </source>
</evidence>
<comment type="caution">
    <text evidence="7">The sequence shown here is derived from an EMBL/GenBank/DDBJ whole genome shotgun (WGS) entry which is preliminary data.</text>
</comment>
<organism evidence="7 8">
    <name type="scientific">Lichenifustis flavocetrariae</name>
    <dbReference type="NCBI Taxonomy" id="2949735"/>
    <lineage>
        <taxon>Bacteria</taxon>
        <taxon>Pseudomonadati</taxon>
        <taxon>Pseudomonadota</taxon>
        <taxon>Alphaproteobacteria</taxon>
        <taxon>Hyphomicrobiales</taxon>
        <taxon>Lichenihabitantaceae</taxon>
        <taxon>Lichenifustis</taxon>
    </lineage>
</organism>
<evidence type="ECO:0000256" key="4">
    <source>
        <dbReference type="ARBA" id="ARBA00022989"/>
    </source>
</evidence>
<feature type="transmembrane region" description="Helical" evidence="6">
    <location>
        <begin position="149"/>
        <end position="173"/>
    </location>
</feature>
<evidence type="ECO:0000313" key="8">
    <source>
        <dbReference type="Proteomes" id="UP001165667"/>
    </source>
</evidence>
<dbReference type="SUPFAM" id="SSF103481">
    <property type="entry name" value="Multidrug resistance efflux transporter EmrE"/>
    <property type="match status" value="1"/>
</dbReference>
<evidence type="ECO:0000256" key="2">
    <source>
        <dbReference type="ARBA" id="ARBA00007362"/>
    </source>
</evidence>
<feature type="transmembrane region" description="Helical" evidence="6">
    <location>
        <begin position="250"/>
        <end position="269"/>
    </location>
</feature>
<evidence type="ECO:0000313" key="7">
    <source>
        <dbReference type="EMBL" id="MCW6506819.1"/>
    </source>
</evidence>
<feature type="transmembrane region" description="Helical" evidence="6">
    <location>
        <begin position="68"/>
        <end position="86"/>
    </location>
</feature>
<dbReference type="Proteomes" id="UP001165667">
    <property type="component" value="Unassembled WGS sequence"/>
</dbReference>
<protein>
    <submittedName>
        <fullName evidence="7">DMT family transporter</fullName>
    </submittedName>
</protein>
<dbReference type="InterPro" id="IPR050638">
    <property type="entry name" value="AA-Vitamin_Transporters"/>
</dbReference>
<dbReference type="PANTHER" id="PTHR32322:SF2">
    <property type="entry name" value="EAMA DOMAIN-CONTAINING PROTEIN"/>
    <property type="match status" value="1"/>
</dbReference>
<feature type="transmembrane region" description="Helical" evidence="6">
    <location>
        <begin position="281"/>
        <end position="298"/>
    </location>
</feature>